<evidence type="ECO:0000313" key="1">
    <source>
        <dbReference type="EMBL" id="TQV68369.1"/>
    </source>
</evidence>
<keyword evidence="2" id="KW-1185">Reference proteome</keyword>
<dbReference type="AlphaFoldDB" id="A0A545STS5"/>
<name>A0A545STS5_9RHOB</name>
<reference evidence="1 2" key="1">
    <citation type="submission" date="2019-06" db="EMBL/GenBank/DDBJ databases">
        <title>A novel species of marine bacteria.</title>
        <authorList>
            <person name="Wang Y."/>
        </authorList>
    </citation>
    <scope>NUCLEOTIDE SEQUENCE [LARGE SCALE GENOMIC DNA]</scope>
    <source>
        <strain evidence="1 2">MA1-10</strain>
    </source>
</reference>
<sequence length="101" mass="11174">MTALTRDFEAKFGLSALSDLVSRFGRNGVISVLDPQPDPFESQVQWIASYLFTGSADPSEGNARMINYPYALAWKSLRFAKAPGLCAGPEFGYWLHPWEAA</sequence>
<comment type="caution">
    <text evidence="1">The sequence shown here is derived from an EMBL/GenBank/DDBJ whole genome shotgun (WGS) entry which is preliminary data.</text>
</comment>
<accession>A0A545STS5</accession>
<dbReference type="RefSeq" id="WP_221931115.1">
    <property type="nucleotide sequence ID" value="NZ_ML660019.1"/>
</dbReference>
<evidence type="ECO:0000313" key="2">
    <source>
        <dbReference type="Proteomes" id="UP000315816"/>
    </source>
</evidence>
<dbReference type="EMBL" id="VICH01000004">
    <property type="protein sequence ID" value="TQV68369.1"/>
    <property type="molecule type" value="Genomic_DNA"/>
</dbReference>
<proteinExistence type="predicted"/>
<dbReference type="Proteomes" id="UP000315816">
    <property type="component" value="Unassembled WGS sequence"/>
</dbReference>
<gene>
    <name evidence="1" type="ORF">FIL88_01895</name>
</gene>
<organism evidence="1 2">
    <name type="scientific">Aliiroseovarius halocynthiae</name>
    <dbReference type="NCBI Taxonomy" id="985055"/>
    <lineage>
        <taxon>Bacteria</taxon>
        <taxon>Pseudomonadati</taxon>
        <taxon>Pseudomonadota</taxon>
        <taxon>Alphaproteobacteria</taxon>
        <taxon>Rhodobacterales</taxon>
        <taxon>Paracoccaceae</taxon>
        <taxon>Aliiroseovarius</taxon>
    </lineage>
</organism>
<protein>
    <submittedName>
        <fullName evidence="1">Uncharacterized protein</fullName>
    </submittedName>
</protein>